<keyword evidence="3" id="KW-1185">Reference proteome</keyword>
<dbReference type="Pfam" id="PF20710">
    <property type="entry name" value="DUF6824"/>
    <property type="match status" value="1"/>
</dbReference>
<comment type="caution">
    <text evidence="2">The sequence shown here is derived from an EMBL/GenBank/DDBJ whole genome shotgun (WGS) entry which is preliminary data.</text>
</comment>
<proteinExistence type="predicted"/>
<protein>
    <recommendedName>
        <fullName evidence="1">DUF6824 domain-containing protein</fullName>
    </recommendedName>
</protein>
<evidence type="ECO:0000313" key="3">
    <source>
        <dbReference type="Proteomes" id="UP001295423"/>
    </source>
</evidence>
<gene>
    <name evidence="2" type="ORF">CYCCA115_LOCUS5168</name>
</gene>
<evidence type="ECO:0000259" key="1">
    <source>
        <dbReference type="Pfam" id="PF20710"/>
    </source>
</evidence>
<dbReference type="Proteomes" id="UP001295423">
    <property type="component" value="Unassembled WGS sequence"/>
</dbReference>
<dbReference type="AlphaFoldDB" id="A0AAD2FJX8"/>
<accession>A0AAD2FJX8</accession>
<dbReference type="EMBL" id="CAKOGP040000557">
    <property type="protein sequence ID" value="CAJ1936391.1"/>
    <property type="molecule type" value="Genomic_DNA"/>
</dbReference>
<feature type="domain" description="DUF6824" evidence="1">
    <location>
        <begin position="216"/>
        <end position="294"/>
    </location>
</feature>
<evidence type="ECO:0000313" key="2">
    <source>
        <dbReference type="EMBL" id="CAJ1936391.1"/>
    </source>
</evidence>
<organism evidence="2 3">
    <name type="scientific">Cylindrotheca closterium</name>
    <dbReference type="NCBI Taxonomy" id="2856"/>
    <lineage>
        <taxon>Eukaryota</taxon>
        <taxon>Sar</taxon>
        <taxon>Stramenopiles</taxon>
        <taxon>Ochrophyta</taxon>
        <taxon>Bacillariophyta</taxon>
        <taxon>Bacillariophyceae</taxon>
        <taxon>Bacillariophycidae</taxon>
        <taxon>Bacillariales</taxon>
        <taxon>Bacillariaceae</taxon>
        <taxon>Cylindrotheca</taxon>
    </lineage>
</organism>
<reference evidence="2" key="1">
    <citation type="submission" date="2023-08" db="EMBL/GenBank/DDBJ databases">
        <authorList>
            <person name="Audoor S."/>
            <person name="Bilcke G."/>
        </authorList>
    </citation>
    <scope>NUCLEOTIDE SEQUENCE</scope>
</reference>
<sequence>MSDLAMTGQWNSIDGELSADDAFYDAGTTKQFFMNSHAEYRRAPAKHSPPLPENHLQSPTDFWETERALMLSFVGDRNLFPYPIVGTEVVDTTAIGPLLLEEEEEEMVLGPGNCSEVLPSPAIGHDAELTLQQSISVQRVLLPHPLLVSTEVCEDVGLRLAEEEEVAYQGNDPEPVLSPGAGQGAGFEVDDSDLAILQSISGDRQLLRPPHSPVYVLLGRGTRVNVSPGNIVYRGEISWFFDHYSSLAKPQKTRLIHNLVESFLSRGFRFIREDDGQEEDKREVLCRKVSHSFRTLKKKVTRNQTVSVPV</sequence>
<dbReference type="InterPro" id="IPR049227">
    <property type="entry name" value="DUF6824"/>
</dbReference>
<name>A0AAD2FJX8_9STRA</name>